<evidence type="ECO:0000256" key="5">
    <source>
        <dbReference type="ARBA" id="ARBA00022683"/>
    </source>
</evidence>
<evidence type="ECO:0000256" key="2">
    <source>
        <dbReference type="ARBA" id="ARBA00022448"/>
    </source>
</evidence>
<accession>A0A6N8U7K9</accession>
<keyword evidence="4" id="KW-0762">Sugar transport</keyword>
<proteinExistence type="predicted"/>
<keyword evidence="5" id="KW-0598">Phosphotransferase system</keyword>
<keyword evidence="6 9" id="KW-0812">Transmembrane</keyword>
<feature type="transmembrane region" description="Helical" evidence="9">
    <location>
        <begin position="209"/>
        <end position="238"/>
    </location>
</feature>
<keyword evidence="7 9" id="KW-1133">Transmembrane helix</keyword>
<dbReference type="PANTHER" id="PTHR32502:SF8">
    <property type="entry name" value="N-ACETYLGALACTOSAMINE PERMEASE IIC COMPONENT 1"/>
    <property type="match status" value="1"/>
</dbReference>
<dbReference type="PROSITE" id="PS51106">
    <property type="entry name" value="PTS_EIIC_TYPE_4"/>
    <property type="match status" value="1"/>
</dbReference>
<dbReference type="EMBL" id="WUUQ01000004">
    <property type="protein sequence ID" value="MXQ74176.1"/>
    <property type="molecule type" value="Genomic_DNA"/>
</dbReference>
<dbReference type="InterPro" id="IPR004700">
    <property type="entry name" value="PTS_IIC_man"/>
</dbReference>
<name>A0A6N8U7K9_9FIRM</name>
<evidence type="ECO:0000256" key="3">
    <source>
        <dbReference type="ARBA" id="ARBA00022475"/>
    </source>
</evidence>
<keyword evidence="2" id="KW-0813">Transport</keyword>
<gene>
    <name evidence="10" type="primary">agaC</name>
    <name evidence="10" type="ORF">GSF08_09535</name>
</gene>
<evidence type="ECO:0000256" key="6">
    <source>
        <dbReference type="ARBA" id="ARBA00022692"/>
    </source>
</evidence>
<sequence length="256" mass="27034">MMQITLLQGILLASMAFIVGLDDLMEAFFLFRPIMVATFSGIILNDLETGVIAGGLVELAFAGLTPAGGASVPNGTIAGIMTTYLAITQGIKPSEAFPLALPFCFLMQYLGTLKGTIFAFFMKPADNMAEKGDAKGLVRLHVLTLIITGLCFAVVTFLCTYAAQDLITSIVNSFPERLMNGLSVAGGLLPAVGFCMLLAVLLKREFMAYLIIGFVCACFISFGNILPVALIGGALALLDYHNTGKEKASGGVKRGI</sequence>
<keyword evidence="3" id="KW-1003">Cell membrane</keyword>
<evidence type="ECO:0000256" key="9">
    <source>
        <dbReference type="SAM" id="Phobius"/>
    </source>
</evidence>
<organism evidence="10 11">
    <name type="scientific">Copranaerobaculum intestinale</name>
    <dbReference type="NCBI Taxonomy" id="2692629"/>
    <lineage>
        <taxon>Bacteria</taxon>
        <taxon>Bacillati</taxon>
        <taxon>Bacillota</taxon>
        <taxon>Erysipelotrichia</taxon>
        <taxon>Erysipelotrichales</taxon>
        <taxon>Erysipelotrichaceae</taxon>
        <taxon>Copranaerobaculum</taxon>
    </lineage>
</organism>
<protein>
    <submittedName>
        <fullName evidence="10">PTS N-acetylgalactosamine transporter subunit IIC</fullName>
    </submittedName>
</protein>
<comment type="caution">
    <text evidence="10">The sequence shown here is derived from an EMBL/GenBank/DDBJ whole genome shotgun (WGS) entry which is preliminary data.</text>
</comment>
<reference evidence="10 11" key="2">
    <citation type="submission" date="2020-01" db="EMBL/GenBank/DDBJ databases">
        <title>Clostridiaceae sp. nov. isolated from the gut of human by culturomics.</title>
        <authorList>
            <person name="Chang Y."/>
        </authorList>
    </citation>
    <scope>NUCLEOTIDE SEQUENCE [LARGE SCALE GENOMIC DNA]</scope>
    <source>
        <strain evidence="10 11">DONG20-135</strain>
    </source>
</reference>
<keyword evidence="11" id="KW-1185">Reference proteome</keyword>
<comment type="subcellular location">
    <subcellularLocation>
        <location evidence="1">Cell membrane</location>
        <topology evidence="1">Multi-pass membrane protein</topology>
    </subcellularLocation>
</comment>
<feature type="transmembrane region" description="Helical" evidence="9">
    <location>
        <begin position="26"/>
        <end position="47"/>
    </location>
</feature>
<reference evidence="10 11" key="1">
    <citation type="submission" date="2019-12" db="EMBL/GenBank/DDBJ databases">
        <authorList>
            <person name="Yang R."/>
        </authorList>
    </citation>
    <scope>NUCLEOTIDE SEQUENCE [LARGE SCALE GENOMIC DNA]</scope>
    <source>
        <strain evidence="10 11">DONG20-135</strain>
    </source>
</reference>
<dbReference type="AlphaFoldDB" id="A0A6N8U7K9"/>
<keyword evidence="8 9" id="KW-0472">Membrane</keyword>
<dbReference type="InterPro" id="IPR050303">
    <property type="entry name" value="GatZ_KbaZ_carbometab"/>
</dbReference>
<evidence type="ECO:0000256" key="8">
    <source>
        <dbReference type="ARBA" id="ARBA00023136"/>
    </source>
</evidence>
<feature type="transmembrane region" description="Helical" evidence="9">
    <location>
        <begin position="99"/>
        <end position="121"/>
    </location>
</feature>
<dbReference type="GO" id="GO:0009401">
    <property type="term" value="P:phosphoenolpyruvate-dependent sugar phosphotransferase system"/>
    <property type="evidence" value="ECO:0007669"/>
    <property type="project" value="UniProtKB-KW"/>
</dbReference>
<evidence type="ECO:0000256" key="4">
    <source>
        <dbReference type="ARBA" id="ARBA00022597"/>
    </source>
</evidence>
<feature type="transmembrane region" description="Helical" evidence="9">
    <location>
        <begin position="142"/>
        <end position="163"/>
    </location>
</feature>
<evidence type="ECO:0000256" key="1">
    <source>
        <dbReference type="ARBA" id="ARBA00004651"/>
    </source>
</evidence>
<evidence type="ECO:0000256" key="7">
    <source>
        <dbReference type="ARBA" id="ARBA00022989"/>
    </source>
</evidence>
<dbReference type="PANTHER" id="PTHR32502">
    <property type="entry name" value="N-ACETYLGALACTOSAMINE PERMEASE II COMPONENT-RELATED"/>
    <property type="match status" value="1"/>
</dbReference>
<feature type="transmembrane region" description="Helical" evidence="9">
    <location>
        <begin position="183"/>
        <end position="202"/>
    </location>
</feature>
<evidence type="ECO:0000313" key="11">
    <source>
        <dbReference type="Proteomes" id="UP000434036"/>
    </source>
</evidence>
<evidence type="ECO:0000313" key="10">
    <source>
        <dbReference type="EMBL" id="MXQ74176.1"/>
    </source>
</evidence>
<dbReference type="Proteomes" id="UP000434036">
    <property type="component" value="Unassembled WGS sequence"/>
</dbReference>
<dbReference type="GO" id="GO:0005886">
    <property type="term" value="C:plasma membrane"/>
    <property type="evidence" value="ECO:0007669"/>
    <property type="project" value="UniProtKB-SubCell"/>
</dbReference>
<dbReference type="Pfam" id="PF03609">
    <property type="entry name" value="EII-Sor"/>
    <property type="match status" value="1"/>
</dbReference>